<accession>A0A838XS87</accession>
<dbReference type="AlphaFoldDB" id="A0A838XS87"/>
<reference evidence="3 4" key="1">
    <citation type="submission" date="2020-07" db="EMBL/GenBank/DDBJ databases">
        <authorList>
            <person name="Li M."/>
        </authorList>
    </citation>
    <scope>NUCLEOTIDE SEQUENCE [LARGE SCALE GENOMIC DNA]</scope>
    <source>
        <strain evidence="3 4">DSM 23284</strain>
    </source>
</reference>
<comment type="caution">
    <text evidence="3">The sequence shown here is derived from an EMBL/GenBank/DDBJ whole genome shotgun (WGS) entry which is preliminary data.</text>
</comment>
<feature type="transmembrane region" description="Helical" evidence="2">
    <location>
        <begin position="62"/>
        <end position="80"/>
    </location>
</feature>
<name>A0A838XS87_9HYPH</name>
<keyword evidence="2" id="KW-0812">Transmembrane</keyword>
<evidence type="ECO:0000256" key="2">
    <source>
        <dbReference type="SAM" id="Phobius"/>
    </source>
</evidence>
<keyword evidence="4" id="KW-1185">Reference proteome</keyword>
<evidence type="ECO:0000313" key="4">
    <source>
        <dbReference type="Proteomes" id="UP000559404"/>
    </source>
</evidence>
<sequence length="83" mass="9154">MADKKSAEERKREADSLLAQAERESETFLRTTFTGAAKSGRSEKADPDGAEPDRIEEWGTRIGRTAGAIFAVGLIIYLVVTYF</sequence>
<feature type="compositionally biased region" description="Basic and acidic residues" evidence="1">
    <location>
        <begin position="40"/>
        <end position="54"/>
    </location>
</feature>
<reference evidence="3 4" key="2">
    <citation type="submission" date="2020-08" db="EMBL/GenBank/DDBJ databases">
        <title>Stappia taiwanensis sp. nov., isolated from a coastal thermal spring.</title>
        <authorList>
            <person name="Kampfer P."/>
        </authorList>
    </citation>
    <scope>NUCLEOTIDE SEQUENCE [LARGE SCALE GENOMIC DNA]</scope>
    <source>
        <strain evidence="3 4">DSM 23284</strain>
    </source>
</reference>
<feature type="compositionally biased region" description="Basic and acidic residues" evidence="1">
    <location>
        <begin position="1"/>
        <end position="27"/>
    </location>
</feature>
<dbReference type="EMBL" id="JACEON010000005">
    <property type="protein sequence ID" value="MBA4611396.1"/>
    <property type="molecule type" value="Genomic_DNA"/>
</dbReference>
<keyword evidence="2" id="KW-1133">Transmembrane helix</keyword>
<dbReference type="RefSeq" id="WP_181759596.1">
    <property type="nucleotide sequence ID" value="NZ_BMCR01000006.1"/>
</dbReference>
<evidence type="ECO:0000256" key="1">
    <source>
        <dbReference type="SAM" id="MobiDB-lite"/>
    </source>
</evidence>
<protein>
    <submittedName>
        <fullName evidence="3">Uncharacterized protein</fullName>
    </submittedName>
</protein>
<proteinExistence type="predicted"/>
<gene>
    <name evidence="3" type="ORF">H1W37_07025</name>
</gene>
<evidence type="ECO:0000313" key="3">
    <source>
        <dbReference type="EMBL" id="MBA4611396.1"/>
    </source>
</evidence>
<feature type="region of interest" description="Disordered" evidence="1">
    <location>
        <begin position="1"/>
        <end position="54"/>
    </location>
</feature>
<dbReference type="Proteomes" id="UP000559404">
    <property type="component" value="Unassembled WGS sequence"/>
</dbReference>
<organism evidence="3 4">
    <name type="scientific">Stappia taiwanensis</name>
    <dbReference type="NCBI Taxonomy" id="992267"/>
    <lineage>
        <taxon>Bacteria</taxon>
        <taxon>Pseudomonadati</taxon>
        <taxon>Pseudomonadota</taxon>
        <taxon>Alphaproteobacteria</taxon>
        <taxon>Hyphomicrobiales</taxon>
        <taxon>Stappiaceae</taxon>
        <taxon>Stappia</taxon>
    </lineage>
</organism>
<keyword evidence="2" id="KW-0472">Membrane</keyword>